<feature type="domain" description="Protein kinase" evidence="12">
    <location>
        <begin position="479"/>
        <end position="758"/>
    </location>
</feature>
<evidence type="ECO:0000256" key="10">
    <source>
        <dbReference type="PROSITE-ProRule" id="PRU10141"/>
    </source>
</evidence>
<feature type="region of interest" description="Disordered" evidence="11">
    <location>
        <begin position="889"/>
        <end position="954"/>
    </location>
</feature>
<evidence type="ECO:0000256" key="9">
    <source>
        <dbReference type="ARBA" id="ARBA00048679"/>
    </source>
</evidence>
<keyword evidence="14" id="KW-1185">Reference proteome</keyword>
<keyword evidence="6 13" id="KW-0418">Kinase</keyword>
<feature type="compositionally biased region" description="Basic and acidic residues" evidence="11">
    <location>
        <begin position="817"/>
        <end position="827"/>
    </location>
</feature>
<comment type="catalytic activity">
    <reaction evidence="9">
        <text>L-seryl-[protein] + ATP = O-phospho-L-seryl-[protein] + ADP + H(+)</text>
        <dbReference type="Rhea" id="RHEA:17989"/>
        <dbReference type="Rhea" id="RHEA-COMP:9863"/>
        <dbReference type="Rhea" id="RHEA-COMP:11604"/>
        <dbReference type="ChEBI" id="CHEBI:15378"/>
        <dbReference type="ChEBI" id="CHEBI:29999"/>
        <dbReference type="ChEBI" id="CHEBI:30616"/>
        <dbReference type="ChEBI" id="CHEBI:83421"/>
        <dbReference type="ChEBI" id="CHEBI:456216"/>
        <dbReference type="EC" id="2.7.11.1"/>
    </reaction>
</comment>
<dbReference type="STRING" id="741276.A0A2S5B7X1"/>
<feature type="compositionally biased region" description="Polar residues" evidence="11">
    <location>
        <begin position="1030"/>
        <end position="1047"/>
    </location>
</feature>
<dbReference type="PANTHER" id="PTHR24356:SF163">
    <property type="entry name" value="3-PHOSPHOINOSITIDE-DEPENDENT PROTEIN KINASE 1-RELATED"/>
    <property type="match status" value="1"/>
</dbReference>
<evidence type="ECO:0000256" key="6">
    <source>
        <dbReference type="ARBA" id="ARBA00022777"/>
    </source>
</evidence>
<dbReference type="Proteomes" id="UP000237144">
    <property type="component" value="Unassembled WGS sequence"/>
</dbReference>
<feature type="compositionally biased region" description="Low complexity" evidence="11">
    <location>
        <begin position="61"/>
        <end position="70"/>
    </location>
</feature>
<feature type="compositionally biased region" description="Low complexity" evidence="11">
    <location>
        <begin position="351"/>
        <end position="370"/>
    </location>
</feature>
<dbReference type="InterPro" id="IPR011009">
    <property type="entry name" value="Kinase-like_dom_sf"/>
</dbReference>
<evidence type="ECO:0000256" key="8">
    <source>
        <dbReference type="ARBA" id="ARBA00047899"/>
    </source>
</evidence>
<keyword evidence="7 10" id="KW-0067">ATP-binding</keyword>
<dbReference type="PANTHER" id="PTHR24356">
    <property type="entry name" value="SERINE/THREONINE-PROTEIN KINASE"/>
    <property type="match status" value="1"/>
</dbReference>
<feature type="compositionally biased region" description="Low complexity" evidence="11">
    <location>
        <begin position="795"/>
        <end position="809"/>
    </location>
</feature>
<dbReference type="GO" id="GO:0106310">
    <property type="term" value="F:protein serine kinase activity"/>
    <property type="evidence" value="ECO:0007669"/>
    <property type="project" value="RHEA"/>
</dbReference>
<feature type="compositionally biased region" description="Polar residues" evidence="11">
    <location>
        <begin position="393"/>
        <end position="402"/>
    </location>
</feature>
<reference evidence="13 14" key="1">
    <citation type="journal article" date="2018" name="Front. Microbiol.">
        <title>Prospects for Fungal Bioremediation of Acidic Radioactive Waste Sites: Characterization and Genome Sequence of Rhodotorula taiwanensis MD1149.</title>
        <authorList>
            <person name="Tkavc R."/>
            <person name="Matrosova V.Y."/>
            <person name="Grichenko O.E."/>
            <person name="Gostincar C."/>
            <person name="Volpe R.P."/>
            <person name="Klimenkova P."/>
            <person name="Gaidamakova E.K."/>
            <person name="Zhou C.E."/>
            <person name="Stewart B.J."/>
            <person name="Lyman M.G."/>
            <person name="Malfatti S.A."/>
            <person name="Rubinfeld B."/>
            <person name="Courtot M."/>
            <person name="Singh J."/>
            <person name="Dalgard C.L."/>
            <person name="Hamilton T."/>
            <person name="Frey K.G."/>
            <person name="Gunde-Cimerman N."/>
            <person name="Dugan L."/>
            <person name="Daly M.J."/>
        </authorList>
    </citation>
    <scope>NUCLEOTIDE SEQUENCE [LARGE SCALE GENOMIC DNA]</scope>
    <source>
        <strain evidence="13 14">MD1149</strain>
    </source>
</reference>
<dbReference type="InterPro" id="IPR017441">
    <property type="entry name" value="Protein_kinase_ATP_BS"/>
</dbReference>
<feature type="compositionally biased region" description="Low complexity" evidence="11">
    <location>
        <begin position="12"/>
        <end position="24"/>
    </location>
</feature>
<keyword evidence="4 13" id="KW-0808">Transferase</keyword>
<dbReference type="SMART" id="SM00220">
    <property type="entry name" value="S_TKc"/>
    <property type="match status" value="1"/>
</dbReference>
<accession>A0A2S5B7X1</accession>
<protein>
    <recommendedName>
        <fullName evidence="2">non-specific serine/threonine protein kinase</fullName>
        <ecNumber evidence="2">2.7.11.1</ecNumber>
    </recommendedName>
</protein>
<evidence type="ECO:0000256" key="4">
    <source>
        <dbReference type="ARBA" id="ARBA00022679"/>
    </source>
</evidence>
<dbReference type="GO" id="GO:0005524">
    <property type="term" value="F:ATP binding"/>
    <property type="evidence" value="ECO:0007669"/>
    <property type="project" value="UniProtKB-UniRule"/>
</dbReference>
<dbReference type="CDD" id="cd05581">
    <property type="entry name" value="STKc_PDK1"/>
    <property type="match status" value="1"/>
</dbReference>
<feature type="compositionally biased region" description="Polar residues" evidence="11">
    <location>
        <begin position="50"/>
        <end position="60"/>
    </location>
</feature>
<dbReference type="InterPro" id="IPR008271">
    <property type="entry name" value="Ser/Thr_kinase_AS"/>
</dbReference>
<dbReference type="Gene3D" id="3.30.200.20">
    <property type="entry name" value="Phosphorylase Kinase, domain 1"/>
    <property type="match status" value="1"/>
</dbReference>
<dbReference type="InterPro" id="IPR011993">
    <property type="entry name" value="PH-like_dom_sf"/>
</dbReference>
<feature type="compositionally biased region" description="Low complexity" evidence="11">
    <location>
        <begin position="80"/>
        <end position="110"/>
    </location>
</feature>
<evidence type="ECO:0000313" key="14">
    <source>
        <dbReference type="Proteomes" id="UP000237144"/>
    </source>
</evidence>
<dbReference type="AlphaFoldDB" id="A0A2S5B7X1"/>
<sequence>MSASISGGFPLRSPTSNKKGSSSSGRRRPSVTSGMSVSSPDVPQLHSMPTRAQSPQTHPPQASEQAQQSSRPHHHHHGLSLHPLTPLNAPTSMSSHSSSSSNGGNERSSSLTGATPGPSASSLSLTSIDSASTTFTTATGVSRASSTRSTSSVQAVPMRKPQRGPAVPRIVTRGMNALSAYGVGMATAGAGTAPPPLSPTWEKGGVKPVGSSPADFPGLVASTSRTLSAEGDGAGPSEGTTLRPNMLQRASWRRRVGSGGSSSAAGTIAAEFRAAGGRPSPVNEDGSAPSSPDHRPSTPSGSLAPGEEIPIPGPGSGARAPLEPWKVLERPGDETGSLIGNRNARPRRLQPSGDSSPSSNGSKSPGSPASWERPRYERAESSKFDDAIRLRQRNASNDTATNGDRDASLSPVRGMAARGRSRPYGNGHERNSSTATTSTATATSPVRSRDRELQQQQALIGMTPNAMGVVGNRRSTEDFEIGDVLGEGSYSTVTLATTVHPPYRQYALKVLDKEHIKRERKTKYVLIERDTLKTLDGHPGVIKLWWTFQDEWSLYYVLEYAENGELLKWIKKYGSFDLRSARYYVAQILSAVEYMHEKGVIHRDLKPENILLDRNMRVKITDFGTAKLLRQDEIKDGQPAPAEVQPGGRPRARSFVGTPEYVSPEILSEGRESSFSSDFWALGCVLYQVLAGHPPFQARTEYLTFQKIINLQYDFPPGFPAHARDLVEKLLVVDPLARLGGDPANGNGIEAIKSHPFFTERLRPTRSSLSEAGAQDLPSPLLFTPPPSDADLHTLDSTSDTLSSSFSELKLGSPLPHSREPSRSHLDDPVDWARIWDVEPPQIETGLCPPVPTMKGQFILLDDGQSSLAPSTTRTGLDSLHLESEAVGDDLAASRRSPAPTPAVTTPDVDEDGIAYPDEDDEDDDELDDLEAVAGSPTSASGRDLPPASTFGTSKWSDVLLPSETIIMLSPILQRPSSSAAAARTAILGRGQRIKSLNPLNLIASSSLTTASSPNGSPQGQLVPLPGTTPPTSVSMSASSTLTGVTSGPSIASSGTFAGSTSPLPSPPLMPASGYKARTLILTDYPRLICIKETPERISVKSEVFLGATTRTMPRREGVSAFVAVEPSSKDPNLFTVKTTSRNFKYEEPFGHAARWIRELREAHHSALAPTQHRR</sequence>
<feature type="region of interest" description="Disordered" evidence="11">
    <location>
        <begin position="275"/>
        <end position="452"/>
    </location>
</feature>
<evidence type="ECO:0000256" key="7">
    <source>
        <dbReference type="ARBA" id="ARBA00022840"/>
    </source>
</evidence>
<feature type="region of interest" description="Disordered" evidence="11">
    <location>
        <begin position="194"/>
        <end position="245"/>
    </location>
</feature>
<feature type="region of interest" description="Disordered" evidence="11">
    <location>
        <begin position="1"/>
        <end position="168"/>
    </location>
</feature>
<evidence type="ECO:0000256" key="2">
    <source>
        <dbReference type="ARBA" id="ARBA00012513"/>
    </source>
</evidence>
<feature type="compositionally biased region" description="Low complexity" evidence="11">
    <location>
        <begin position="119"/>
        <end position="153"/>
    </location>
</feature>
<name>A0A2S5B7X1_9BASI</name>
<organism evidence="13 14">
    <name type="scientific">Rhodotorula taiwanensis</name>
    <dbReference type="NCBI Taxonomy" id="741276"/>
    <lineage>
        <taxon>Eukaryota</taxon>
        <taxon>Fungi</taxon>
        <taxon>Dikarya</taxon>
        <taxon>Basidiomycota</taxon>
        <taxon>Pucciniomycotina</taxon>
        <taxon>Microbotryomycetes</taxon>
        <taxon>Sporidiobolales</taxon>
        <taxon>Sporidiobolaceae</taxon>
        <taxon>Rhodotorula</taxon>
    </lineage>
</organism>
<dbReference type="InterPro" id="IPR050236">
    <property type="entry name" value="Ser_Thr_kinase_AGC"/>
</dbReference>
<dbReference type="InterPro" id="IPR039046">
    <property type="entry name" value="PDPK1"/>
</dbReference>
<comment type="catalytic activity">
    <reaction evidence="8">
        <text>L-threonyl-[protein] + ATP = O-phospho-L-threonyl-[protein] + ADP + H(+)</text>
        <dbReference type="Rhea" id="RHEA:46608"/>
        <dbReference type="Rhea" id="RHEA-COMP:11060"/>
        <dbReference type="Rhea" id="RHEA-COMP:11605"/>
        <dbReference type="ChEBI" id="CHEBI:15378"/>
        <dbReference type="ChEBI" id="CHEBI:30013"/>
        <dbReference type="ChEBI" id="CHEBI:30616"/>
        <dbReference type="ChEBI" id="CHEBI:61977"/>
        <dbReference type="ChEBI" id="CHEBI:456216"/>
        <dbReference type="EC" id="2.7.11.1"/>
    </reaction>
</comment>
<dbReference type="PROSITE" id="PS00108">
    <property type="entry name" value="PROTEIN_KINASE_ST"/>
    <property type="match status" value="1"/>
</dbReference>
<dbReference type="FunFam" id="3.30.200.20:FF:000191">
    <property type="entry name" value="3-phosphoinositide-dependent protein kinase 2-like"/>
    <property type="match status" value="1"/>
</dbReference>
<dbReference type="OrthoDB" id="347657at2759"/>
<feature type="compositionally biased region" description="Basic and acidic residues" evidence="11">
    <location>
        <begin position="372"/>
        <end position="389"/>
    </location>
</feature>
<feature type="binding site" evidence="10">
    <location>
        <position position="509"/>
    </location>
    <ligand>
        <name>ATP</name>
        <dbReference type="ChEBI" id="CHEBI:30616"/>
    </ligand>
</feature>
<comment type="caution">
    <text evidence="13">The sequence shown here is derived from an EMBL/GenBank/DDBJ whole genome shotgun (WGS) entry which is preliminary data.</text>
</comment>
<dbReference type="Gene3D" id="2.30.29.30">
    <property type="entry name" value="Pleckstrin-homology domain (PH domain)/Phosphotyrosine-binding domain (PTB)"/>
    <property type="match status" value="1"/>
</dbReference>
<dbReference type="SUPFAM" id="SSF56112">
    <property type="entry name" value="Protein kinase-like (PK-like)"/>
    <property type="match status" value="1"/>
</dbReference>
<evidence type="ECO:0000256" key="5">
    <source>
        <dbReference type="ARBA" id="ARBA00022741"/>
    </source>
</evidence>
<dbReference type="EC" id="2.7.11.1" evidence="2"/>
<dbReference type="GO" id="GO:0035556">
    <property type="term" value="P:intracellular signal transduction"/>
    <property type="evidence" value="ECO:0007669"/>
    <property type="project" value="TreeGrafter"/>
</dbReference>
<dbReference type="InterPro" id="IPR000719">
    <property type="entry name" value="Prot_kinase_dom"/>
</dbReference>
<proteinExistence type="inferred from homology"/>
<dbReference type="GO" id="GO:0004674">
    <property type="term" value="F:protein serine/threonine kinase activity"/>
    <property type="evidence" value="ECO:0007669"/>
    <property type="project" value="UniProtKB-KW"/>
</dbReference>
<evidence type="ECO:0000313" key="13">
    <source>
        <dbReference type="EMBL" id="POY72857.1"/>
    </source>
</evidence>
<feature type="compositionally biased region" description="Low complexity" evidence="11">
    <location>
        <begin position="894"/>
        <end position="907"/>
    </location>
</feature>
<dbReference type="FunFam" id="1.10.510.10:FF:000534">
    <property type="entry name" value="Serine/threonine-protein kinase PKH2"/>
    <property type="match status" value="1"/>
</dbReference>
<feature type="region of interest" description="Disordered" evidence="11">
    <location>
        <begin position="1009"/>
        <end position="1047"/>
    </location>
</feature>
<keyword evidence="3 13" id="KW-0723">Serine/threonine-protein kinase</keyword>
<evidence type="ECO:0000256" key="3">
    <source>
        <dbReference type="ARBA" id="ARBA00022527"/>
    </source>
</evidence>
<evidence type="ECO:0000259" key="12">
    <source>
        <dbReference type="PROSITE" id="PS50011"/>
    </source>
</evidence>
<dbReference type="Gene3D" id="1.10.510.10">
    <property type="entry name" value="Transferase(Phosphotransferase) domain 1"/>
    <property type="match status" value="1"/>
</dbReference>
<dbReference type="EMBL" id="PJQD01000046">
    <property type="protein sequence ID" value="POY72857.1"/>
    <property type="molecule type" value="Genomic_DNA"/>
</dbReference>
<evidence type="ECO:0000256" key="11">
    <source>
        <dbReference type="SAM" id="MobiDB-lite"/>
    </source>
</evidence>
<feature type="region of interest" description="Disordered" evidence="11">
    <location>
        <begin position="768"/>
        <end position="827"/>
    </location>
</feature>
<dbReference type="Pfam" id="PF00069">
    <property type="entry name" value="Pkinase"/>
    <property type="match status" value="1"/>
</dbReference>
<gene>
    <name evidence="13" type="ORF">BMF94_4112</name>
</gene>
<dbReference type="PROSITE" id="PS50011">
    <property type="entry name" value="PROTEIN_KINASE_DOM"/>
    <property type="match status" value="1"/>
</dbReference>
<feature type="compositionally biased region" description="Acidic residues" evidence="11">
    <location>
        <begin position="908"/>
        <end position="931"/>
    </location>
</feature>
<evidence type="ECO:0000256" key="1">
    <source>
        <dbReference type="ARBA" id="ARBA00010006"/>
    </source>
</evidence>
<feature type="compositionally biased region" description="Low complexity" evidence="11">
    <location>
        <begin position="432"/>
        <end position="444"/>
    </location>
</feature>
<comment type="similarity">
    <text evidence="1">Belongs to the protein kinase superfamily. AGC Ser/Thr protein kinase family. PDPK1 subfamily.</text>
</comment>
<dbReference type="PROSITE" id="PS00107">
    <property type="entry name" value="PROTEIN_KINASE_ATP"/>
    <property type="match status" value="1"/>
</dbReference>
<keyword evidence="5 10" id="KW-0547">Nucleotide-binding</keyword>